<organism evidence="2 3">
    <name type="scientific">Modestobacter versicolor</name>
    <dbReference type="NCBI Taxonomy" id="429133"/>
    <lineage>
        <taxon>Bacteria</taxon>
        <taxon>Bacillati</taxon>
        <taxon>Actinomycetota</taxon>
        <taxon>Actinomycetes</taxon>
        <taxon>Geodermatophilales</taxon>
        <taxon>Geodermatophilaceae</taxon>
        <taxon>Modestobacter</taxon>
    </lineage>
</organism>
<feature type="compositionally biased region" description="Low complexity" evidence="1">
    <location>
        <begin position="12"/>
        <end position="39"/>
    </location>
</feature>
<dbReference type="Proteomes" id="UP000580718">
    <property type="component" value="Unassembled WGS sequence"/>
</dbReference>
<protein>
    <submittedName>
        <fullName evidence="2">Uncharacterized protein</fullName>
    </submittedName>
</protein>
<proteinExistence type="predicted"/>
<comment type="caution">
    <text evidence="2">The sequence shown here is derived from an EMBL/GenBank/DDBJ whole genome shotgun (WGS) entry which is preliminary data.</text>
</comment>
<evidence type="ECO:0000313" key="3">
    <source>
        <dbReference type="Proteomes" id="UP000580718"/>
    </source>
</evidence>
<reference evidence="2 3" key="1">
    <citation type="submission" date="2020-08" db="EMBL/GenBank/DDBJ databases">
        <title>Sequencing the genomes of 1000 actinobacteria strains.</title>
        <authorList>
            <person name="Klenk H.-P."/>
        </authorList>
    </citation>
    <scope>NUCLEOTIDE SEQUENCE [LARGE SCALE GENOMIC DNA]</scope>
    <source>
        <strain evidence="2 3">DSM 16678</strain>
    </source>
</reference>
<sequence length="39" mass="3864">MCTASIRGPRNQAAAAQQNSSISGEAYSSGSSVDSATTT</sequence>
<dbReference type="AlphaFoldDB" id="A0A839XYY6"/>
<accession>A0A839XYY6</accession>
<evidence type="ECO:0000256" key="1">
    <source>
        <dbReference type="SAM" id="MobiDB-lite"/>
    </source>
</evidence>
<dbReference type="EMBL" id="JACIBU010000001">
    <property type="protein sequence ID" value="MBB3675759.1"/>
    <property type="molecule type" value="Genomic_DNA"/>
</dbReference>
<feature type="region of interest" description="Disordered" evidence="1">
    <location>
        <begin position="1"/>
        <end position="39"/>
    </location>
</feature>
<gene>
    <name evidence="2" type="ORF">FHX36_001494</name>
</gene>
<evidence type="ECO:0000313" key="2">
    <source>
        <dbReference type="EMBL" id="MBB3675759.1"/>
    </source>
</evidence>
<name>A0A839XYY6_9ACTN</name>